<dbReference type="RefSeq" id="XP_009174607.1">
    <property type="nucleotide sequence ID" value="XM_009176343.1"/>
</dbReference>
<reference evidence="1 2" key="1">
    <citation type="submission" date="2013-11" db="EMBL/GenBank/DDBJ databases">
        <title>Opisthorchis viverrini - life in the bile duct.</title>
        <authorList>
            <person name="Young N.D."/>
            <person name="Nagarajan N."/>
            <person name="Lin S.J."/>
            <person name="Korhonen P.K."/>
            <person name="Jex A.R."/>
            <person name="Hall R.S."/>
            <person name="Safavi-Hemami H."/>
            <person name="Kaewkong W."/>
            <person name="Bertrand D."/>
            <person name="Gao S."/>
            <person name="Seet Q."/>
            <person name="Wongkham S."/>
            <person name="Teh B.T."/>
            <person name="Wongkham C."/>
            <person name="Intapan P.M."/>
            <person name="Maleewong W."/>
            <person name="Yang X."/>
            <person name="Hu M."/>
            <person name="Wang Z."/>
            <person name="Hofmann A."/>
            <person name="Sternberg P.W."/>
            <person name="Tan P."/>
            <person name="Wang J."/>
            <person name="Gasser R.B."/>
        </authorList>
    </citation>
    <scope>NUCLEOTIDE SEQUENCE [LARGE SCALE GENOMIC DNA]</scope>
</reference>
<keyword evidence="2" id="KW-1185">Reference proteome</keyword>
<dbReference type="KEGG" id="ovi:T265_15046"/>
<sequence length="86" mass="9255">CPLPACALISDNRFSAEEIASSQVGTPRNGRAKELFDKQGCEAPMIQNSITLRIGLTVPSTAFTMWTCPPRDLHALLACSPGQTHN</sequence>
<gene>
    <name evidence="1" type="ORF">T265_15046</name>
</gene>
<dbReference type="Proteomes" id="UP000054324">
    <property type="component" value="Unassembled WGS sequence"/>
</dbReference>
<proteinExistence type="predicted"/>
<dbReference type="EMBL" id="KL596951">
    <property type="protein sequence ID" value="KER21657.1"/>
    <property type="molecule type" value="Genomic_DNA"/>
</dbReference>
<organism evidence="1 2">
    <name type="scientific">Opisthorchis viverrini</name>
    <name type="common">Southeast Asian liver fluke</name>
    <dbReference type="NCBI Taxonomy" id="6198"/>
    <lineage>
        <taxon>Eukaryota</taxon>
        <taxon>Metazoa</taxon>
        <taxon>Spiralia</taxon>
        <taxon>Lophotrochozoa</taxon>
        <taxon>Platyhelminthes</taxon>
        <taxon>Trematoda</taxon>
        <taxon>Digenea</taxon>
        <taxon>Opisthorchiida</taxon>
        <taxon>Opisthorchiata</taxon>
        <taxon>Opisthorchiidae</taxon>
        <taxon>Opisthorchis</taxon>
    </lineage>
</organism>
<dbReference type="CTD" id="20329212"/>
<protein>
    <submittedName>
        <fullName evidence="1">Uncharacterized protein</fullName>
    </submittedName>
</protein>
<accession>A0A074Z7Z1</accession>
<feature type="non-terminal residue" evidence="1">
    <location>
        <position position="1"/>
    </location>
</feature>
<dbReference type="GeneID" id="20329212"/>
<evidence type="ECO:0000313" key="2">
    <source>
        <dbReference type="Proteomes" id="UP000054324"/>
    </source>
</evidence>
<name>A0A074Z7Z1_OPIVI</name>
<evidence type="ECO:0000313" key="1">
    <source>
        <dbReference type="EMBL" id="KER21657.1"/>
    </source>
</evidence>
<dbReference type="AlphaFoldDB" id="A0A074Z7Z1"/>